<dbReference type="InterPro" id="IPR000182">
    <property type="entry name" value="GNAT_dom"/>
</dbReference>
<sequence>MPYRVGVSALPFPDPPLSDDVVALRSWTTSDARQWFDGFSDELCLHFSWPLVEPFTIAHVQQDMVEHEKMRLRGEAINFAVVEATEHDLVLGGASIYEVALDQGRAAAGYWLAPHARGRGLATRTLRLLARWVFDHLELERLELTCAPDNIASQRVAERCGFTREGVLRSRIRFQGGRRDSVVFSLLADEPR</sequence>
<proteinExistence type="predicted"/>
<dbReference type="PANTHER" id="PTHR43441:SF10">
    <property type="entry name" value="ACETYLTRANSFERASE"/>
    <property type="match status" value="1"/>
</dbReference>
<dbReference type="AlphaFoldDB" id="A0A1G9DSK0"/>
<protein>
    <submittedName>
        <fullName evidence="2">Protein N-acetyltransferase, RimJ/RimL family</fullName>
    </submittedName>
</protein>
<evidence type="ECO:0000259" key="1">
    <source>
        <dbReference type="PROSITE" id="PS51186"/>
    </source>
</evidence>
<dbReference type="InterPro" id="IPR016181">
    <property type="entry name" value="Acyl_CoA_acyltransferase"/>
</dbReference>
<organism evidence="2 3">
    <name type="scientific">Actinopolyspora mzabensis</name>
    <dbReference type="NCBI Taxonomy" id="995066"/>
    <lineage>
        <taxon>Bacteria</taxon>
        <taxon>Bacillati</taxon>
        <taxon>Actinomycetota</taxon>
        <taxon>Actinomycetes</taxon>
        <taxon>Actinopolysporales</taxon>
        <taxon>Actinopolysporaceae</taxon>
        <taxon>Actinopolyspora</taxon>
    </lineage>
</organism>
<dbReference type="Gene3D" id="3.40.630.30">
    <property type="match status" value="1"/>
</dbReference>
<reference evidence="3" key="1">
    <citation type="submission" date="2016-10" db="EMBL/GenBank/DDBJ databases">
        <authorList>
            <person name="Varghese N."/>
            <person name="Submissions S."/>
        </authorList>
    </citation>
    <scope>NUCLEOTIDE SEQUENCE [LARGE SCALE GENOMIC DNA]</scope>
    <source>
        <strain evidence="3">DSM 45460</strain>
    </source>
</reference>
<keyword evidence="3" id="KW-1185">Reference proteome</keyword>
<dbReference type="PROSITE" id="PS51186">
    <property type="entry name" value="GNAT"/>
    <property type="match status" value="1"/>
</dbReference>
<dbReference type="SUPFAM" id="SSF55729">
    <property type="entry name" value="Acyl-CoA N-acyltransferases (Nat)"/>
    <property type="match status" value="1"/>
</dbReference>
<accession>A0A1G9DSK0</accession>
<evidence type="ECO:0000313" key="2">
    <source>
        <dbReference type="EMBL" id="SDK66790.1"/>
    </source>
</evidence>
<keyword evidence="2" id="KW-0808">Transferase</keyword>
<feature type="domain" description="N-acetyltransferase" evidence="1">
    <location>
        <begin position="22"/>
        <end position="189"/>
    </location>
</feature>
<dbReference type="InterPro" id="IPR051908">
    <property type="entry name" value="Ribosomal_N-acetyltransferase"/>
</dbReference>
<dbReference type="EMBL" id="FNFM01000010">
    <property type="protein sequence ID" value="SDK66790.1"/>
    <property type="molecule type" value="Genomic_DNA"/>
</dbReference>
<name>A0A1G9DSK0_ACTMZ</name>
<evidence type="ECO:0000313" key="3">
    <source>
        <dbReference type="Proteomes" id="UP000199213"/>
    </source>
</evidence>
<dbReference type="GO" id="GO:1990189">
    <property type="term" value="F:protein N-terminal-serine acetyltransferase activity"/>
    <property type="evidence" value="ECO:0007669"/>
    <property type="project" value="TreeGrafter"/>
</dbReference>
<dbReference type="Pfam" id="PF13302">
    <property type="entry name" value="Acetyltransf_3"/>
    <property type="match status" value="1"/>
</dbReference>
<dbReference type="PANTHER" id="PTHR43441">
    <property type="entry name" value="RIBOSOMAL-PROTEIN-SERINE ACETYLTRANSFERASE"/>
    <property type="match status" value="1"/>
</dbReference>
<dbReference type="GO" id="GO:0005737">
    <property type="term" value="C:cytoplasm"/>
    <property type="evidence" value="ECO:0007669"/>
    <property type="project" value="TreeGrafter"/>
</dbReference>
<dbReference type="GO" id="GO:0008999">
    <property type="term" value="F:protein-N-terminal-alanine acetyltransferase activity"/>
    <property type="evidence" value="ECO:0007669"/>
    <property type="project" value="TreeGrafter"/>
</dbReference>
<gene>
    <name evidence="2" type="ORF">SAMN04487820_110271</name>
</gene>
<dbReference type="Proteomes" id="UP000199213">
    <property type="component" value="Unassembled WGS sequence"/>
</dbReference>